<keyword evidence="1" id="KW-0175">Coiled coil</keyword>
<dbReference type="AlphaFoldDB" id="A0A1H1BQ52"/>
<dbReference type="Proteomes" id="UP000217103">
    <property type="component" value="Unassembled WGS sequence"/>
</dbReference>
<dbReference type="EMBL" id="FNKK01000002">
    <property type="protein sequence ID" value="SDQ54071.1"/>
    <property type="molecule type" value="Genomic_DNA"/>
</dbReference>
<evidence type="ECO:0000256" key="1">
    <source>
        <dbReference type="SAM" id="Coils"/>
    </source>
</evidence>
<name>A0A1H1BQ52_9ACTN</name>
<gene>
    <name evidence="4" type="ORF">SAMN04489764_1066</name>
</gene>
<reference evidence="4 5" key="1">
    <citation type="submission" date="2016-10" db="EMBL/GenBank/DDBJ databases">
        <authorList>
            <person name="de Groot N.N."/>
        </authorList>
    </citation>
    <scope>NUCLEOTIDE SEQUENCE [LARGE SCALE GENOMIC DNA]</scope>
    <source>
        <strain evidence="4 5">DSM 43794</strain>
    </source>
</reference>
<evidence type="ECO:0000256" key="2">
    <source>
        <dbReference type="SAM" id="MobiDB-lite"/>
    </source>
</evidence>
<feature type="transmembrane region" description="Helical" evidence="3">
    <location>
        <begin position="370"/>
        <end position="389"/>
    </location>
</feature>
<evidence type="ECO:0000313" key="4">
    <source>
        <dbReference type="EMBL" id="SDQ54071.1"/>
    </source>
</evidence>
<evidence type="ECO:0000256" key="3">
    <source>
        <dbReference type="SAM" id="Phobius"/>
    </source>
</evidence>
<feature type="region of interest" description="Disordered" evidence="2">
    <location>
        <begin position="204"/>
        <end position="228"/>
    </location>
</feature>
<keyword evidence="3" id="KW-0812">Transmembrane</keyword>
<protein>
    <submittedName>
        <fullName evidence="4">Uncharacterized protein</fullName>
    </submittedName>
</protein>
<feature type="transmembrane region" description="Helical" evidence="3">
    <location>
        <begin position="343"/>
        <end position="364"/>
    </location>
</feature>
<sequence length="454" mass="47058">MSMDLTAGPGAATELRRGAEALLAHLAAGGTTPFTMPKLPDIDGYWLPPAIEALVAIMSGDDPVEPLSRAAQRDEQHTALFLCLALAVAGQGDRIHASWLGIAFGELSVDRPVTHGQRALWIAAARGAYGPAGKIFVLRKLDSVTLPADENPGRWLSALVPAEPAVVVPPSLADFPELAEIPEIAEPTQAASRLARLRGRCVEITSSRRPEGSPSPPLGNQEQRPATAWQHDEPLAVLRTLVGASGPEGPMGSLVGYLLEDLSPGADPDLAAAALHVVSPIIRSAAENLAAATKTAPPTSITAPLLGHSIVLRPAGPDASSLAAAEREIVHSMPPRPGPARPYGAITLGVVLVIAAVVVCLWGAAGWALVAAAVLALAGIGLGGFGAWLRHTATLQAQADAQAVAGQVAELRELAERAVAALHEYAREAEARAKAADDDLAELTRLIRRGPRAI</sequence>
<keyword evidence="5" id="KW-1185">Reference proteome</keyword>
<feature type="coiled-coil region" evidence="1">
    <location>
        <begin position="408"/>
        <end position="446"/>
    </location>
</feature>
<keyword evidence="3" id="KW-1133">Transmembrane helix</keyword>
<accession>A0A1H1BQ52</accession>
<proteinExistence type="predicted"/>
<keyword evidence="3" id="KW-0472">Membrane</keyword>
<organism evidence="4 5">
    <name type="scientific">Thermostaphylospora chromogena</name>
    <dbReference type="NCBI Taxonomy" id="35622"/>
    <lineage>
        <taxon>Bacteria</taxon>
        <taxon>Bacillati</taxon>
        <taxon>Actinomycetota</taxon>
        <taxon>Actinomycetes</taxon>
        <taxon>Streptosporangiales</taxon>
        <taxon>Thermomonosporaceae</taxon>
        <taxon>Thermostaphylospora</taxon>
    </lineage>
</organism>
<evidence type="ECO:0000313" key="5">
    <source>
        <dbReference type="Proteomes" id="UP000217103"/>
    </source>
</evidence>